<protein>
    <recommendedName>
        <fullName evidence="3">Reverse transcriptase zinc-binding domain-containing protein</fullName>
    </recommendedName>
</protein>
<evidence type="ECO:0000313" key="1">
    <source>
        <dbReference type="EMBL" id="CAI9616834.1"/>
    </source>
</evidence>
<evidence type="ECO:0000313" key="2">
    <source>
        <dbReference type="Proteomes" id="UP001162483"/>
    </source>
</evidence>
<reference evidence="1" key="1">
    <citation type="submission" date="2023-05" db="EMBL/GenBank/DDBJ databases">
        <authorList>
            <person name="Stuckert A."/>
        </authorList>
    </citation>
    <scope>NUCLEOTIDE SEQUENCE</scope>
</reference>
<accession>A0ABN9H6T3</accession>
<keyword evidence="2" id="KW-1185">Reference proteome</keyword>
<gene>
    <name evidence="1" type="ORF">SPARVUS_LOCUS15459006</name>
</gene>
<proteinExistence type="predicted"/>
<name>A0ABN9H6T3_9NEOB</name>
<dbReference type="Proteomes" id="UP001162483">
    <property type="component" value="Unassembled WGS sequence"/>
</dbReference>
<comment type="caution">
    <text evidence="1">The sequence shown here is derived from an EMBL/GenBank/DDBJ whole genome shotgun (WGS) entry which is preliminary data.</text>
</comment>
<dbReference type="EMBL" id="CATNWA010020130">
    <property type="protein sequence ID" value="CAI9616834.1"/>
    <property type="molecule type" value="Genomic_DNA"/>
</dbReference>
<evidence type="ECO:0008006" key="3">
    <source>
        <dbReference type="Google" id="ProtNLM"/>
    </source>
</evidence>
<organism evidence="1 2">
    <name type="scientific">Staurois parvus</name>
    <dbReference type="NCBI Taxonomy" id="386267"/>
    <lineage>
        <taxon>Eukaryota</taxon>
        <taxon>Metazoa</taxon>
        <taxon>Chordata</taxon>
        <taxon>Craniata</taxon>
        <taxon>Vertebrata</taxon>
        <taxon>Euteleostomi</taxon>
        <taxon>Amphibia</taxon>
        <taxon>Batrachia</taxon>
        <taxon>Anura</taxon>
        <taxon>Neobatrachia</taxon>
        <taxon>Ranoidea</taxon>
        <taxon>Ranidae</taxon>
        <taxon>Staurois</taxon>
    </lineage>
</organism>
<sequence>MIEHKMSGEKQPWCWRECGGLGTMYHIWWECSKIQVYWEKVINQITIITGMEIGLDPETCLFHNSILSGNKYKELGILCYLNAAKSLIPRFWRKVEAPREED</sequence>
<feature type="non-terminal residue" evidence="1">
    <location>
        <position position="102"/>
    </location>
</feature>